<accession>A0A9E7NDL5</accession>
<dbReference type="InterPro" id="IPR058473">
    <property type="entry name" value="DUF8159"/>
</dbReference>
<feature type="coiled-coil region" evidence="1">
    <location>
        <begin position="101"/>
        <end position="138"/>
    </location>
</feature>
<feature type="domain" description="DUF8159" evidence="3">
    <location>
        <begin position="105"/>
        <end position="220"/>
    </location>
</feature>
<evidence type="ECO:0000313" key="5">
    <source>
        <dbReference type="Proteomes" id="UP001056855"/>
    </source>
</evidence>
<dbReference type="GeneID" id="73290200"/>
<reference evidence="4" key="1">
    <citation type="submission" date="2022-06" db="EMBL/GenBank/DDBJ databases">
        <title>Diverse halophilic archaea isolated from saline environments.</title>
        <authorList>
            <person name="Cui H.-L."/>
        </authorList>
    </citation>
    <scope>NUCLEOTIDE SEQUENCE</scope>
    <source>
        <strain evidence="4">WLHS1</strain>
    </source>
</reference>
<dbReference type="Proteomes" id="UP001056855">
    <property type="component" value="Chromosome"/>
</dbReference>
<proteinExistence type="predicted"/>
<evidence type="ECO:0000313" key="4">
    <source>
        <dbReference type="EMBL" id="UTF55386.1"/>
    </source>
</evidence>
<evidence type="ECO:0000259" key="3">
    <source>
        <dbReference type="Pfam" id="PF26490"/>
    </source>
</evidence>
<evidence type="ECO:0000256" key="2">
    <source>
        <dbReference type="SAM" id="MobiDB-lite"/>
    </source>
</evidence>
<dbReference type="RefSeq" id="WP_254160348.1">
    <property type="nucleotide sequence ID" value="NZ_CP100355.1"/>
</dbReference>
<keyword evidence="1" id="KW-0175">Coiled coil</keyword>
<feature type="compositionally biased region" description="Low complexity" evidence="2">
    <location>
        <begin position="1"/>
        <end position="25"/>
    </location>
</feature>
<dbReference type="KEGG" id="sawl:NGM29_09100"/>
<feature type="region of interest" description="Disordered" evidence="2">
    <location>
        <begin position="1"/>
        <end position="44"/>
    </location>
</feature>
<keyword evidence="5" id="KW-1185">Reference proteome</keyword>
<organism evidence="4 5">
    <name type="scientific">Natronosalvus rutilus</name>
    <dbReference type="NCBI Taxonomy" id="2953753"/>
    <lineage>
        <taxon>Archaea</taxon>
        <taxon>Methanobacteriati</taxon>
        <taxon>Methanobacteriota</taxon>
        <taxon>Stenosarchaea group</taxon>
        <taxon>Halobacteria</taxon>
        <taxon>Halobacteriales</taxon>
        <taxon>Natrialbaceae</taxon>
        <taxon>Natronosalvus</taxon>
    </lineage>
</organism>
<gene>
    <name evidence="4" type="ORF">NGM29_09100</name>
</gene>
<name>A0A9E7NDL5_9EURY</name>
<dbReference type="EMBL" id="CP100355">
    <property type="protein sequence ID" value="UTF55386.1"/>
    <property type="molecule type" value="Genomic_DNA"/>
</dbReference>
<dbReference type="AlphaFoldDB" id="A0A9E7NDL5"/>
<sequence>MDRRFGGASSESESSESGRNASDSSVSGWIESKSTESESSTSNRISRRTALGILAVGVSASLAGCTQDVGEELPPNKSWPIAELVPDLPITKRTDVFAAGIESIDDEITDEEAFAEALEAEGLEVESLERERDVLTLEYVNRERYETGTIHELGPITGAYAALVDAGYDAVALAITILDDAPESYGSATVESAWAERYVAGDLTAAEYGELVAGTIDSRRHPPFVGVSPEE</sequence>
<protein>
    <recommendedName>
        <fullName evidence="3">DUF8159 domain-containing protein</fullName>
    </recommendedName>
</protein>
<dbReference type="Pfam" id="PF26490">
    <property type="entry name" value="DUF8159"/>
    <property type="match status" value="1"/>
</dbReference>
<evidence type="ECO:0000256" key="1">
    <source>
        <dbReference type="SAM" id="Coils"/>
    </source>
</evidence>